<dbReference type="InParanoid" id="A0A212FK16"/>
<gene>
    <name evidence="2" type="ORF">KGM_208912A</name>
</gene>
<proteinExistence type="predicted"/>
<accession>A0A212FK16</accession>
<dbReference type="GO" id="GO:0016787">
    <property type="term" value="F:hydrolase activity"/>
    <property type="evidence" value="ECO:0007669"/>
    <property type="project" value="UniProtKB-KW"/>
</dbReference>
<organism evidence="2 3">
    <name type="scientific">Danaus plexippus plexippus</name>
    <dbReference type="NCBI Taxonomy" id="278856"/>
    <lineage>
        <taxon>Eukaryota</taxon>
        <taxon>Metazoa</taxon>
        <taxon>Ecdysozoa</taxon>
        <taxon>Arthropoda</taxon>
        <taxon>Hexapoda</taxon>
        <taxon>Insecta</taxon>
        <taxon>Pterygota</taxon>
        <taxon>Neoptera</taxon>
        <taxon>Endopterygota</taxon>
        <taxon>Lepidoptera</taxon>
        <taxon>Glossata</taxon>
        <taxon>Ditrysia</taxon>
        <taxon>Papilionoidea</taxon>
        <taxon>Nymphalidae</taxon>
        <taxon>Danainae</taxon>
        <taxon>Danaini</taxon>
        <taxon>Danaina</taxon>
        <taxon>Danaus</taxon>
        <taxon>Danaus</taxon>
    </lineage>
</organism>
<dbReference type="Proteomes" id="UP000007151">
    <property type="component" value="Unassembled WGS sequence"/>
</dbReference>
<dbReference type="EMBL" id="AGBW02008187">
    <property type="protein sequence ID" value="OWR54049.1"/>
    <property type="molecule type" value="Genomic_DNA"/>
</dbReference>
<keyword evidence="3" id="KW-1185">Reference proteome</keyword>
<feature type="compositionally biased region" description="Polar residues" evidence="1">
    <location>
        <begin position="70"/>
        <end position="80"/>
    </location>
</feature>
<evidence type="ECO:0000256" key="1">
    <source>
        <dbReference type="SAM" id="MobiDB-lite"/>
    </source>
</evidence>
<evidence type="ECO:0000313" key="2">
    <source>
        <dbReference type="EMBL" id="OWR54049.1"/>
    </source>
</evidence>
<dbReference type="KEGG" id="dpl:KGM_208912A"/>
<comment type="caution">
    <text evidence="2">The sequence shown here is derived from an EMBL/GenBank/DDBJ whole genome shotgun (WGS) entry which is preliminary data.</text>
</comment>
<sequence>MIKFRYKRKETSDAGKGGTAIQKQKIEGLKDRELLPPKDLIGGSLAGVRHNTLPRSRPPSAANRDAPETLLSQTTLSLFR</sequence>
<protein>
    <submittedName>
        <fullName evidence="2">Inactive ubiquitin carboxyl-terminal hydrolase 54</fullName>
    </submittedName>
</protein>
<feature type="region of interest" description="Disordered" evidence="1">
    <location>
        <begin position="40"/>
        <end position="80"/>
    </location>
</feature>
<keyword evidence="2" id="KW-0378">Hydrolase</keyword>
<evidence type="ECO:0000313" key="3">
    <source>
        <dbReference type="Proteomes" id="UP000007151"/>
    </source>
</evidence>
<name>A0A212FK16_DANPL</name>
<dbReference type="AlphaFoldDB" id="A0A212FK16"/>
<feature type="non-terminal residue" evidence="2">
    <location>
        <position position="80"/>
    </location>
</feature>
<reference evidence="2 3" key="1">
    <citation type="journal article" date="2011" name="Cell">
        <title>The monarch butterfly genome yields insights into long-distance migration.</title>
        <authorList>
            <person name="Zhan S."/>
            <person name="Merlin C."/>
            <person name="Boore J.L."/>
            <person name="Reppert S.M."/>
        </authorList>
    </citation>
    <scope>NUCLEOTIDE SEQUENCE [LARGE SCALE GENOMIC DNA]</scope>
    <source>
        <strain evidence="2">F-2</strain>
    </source>
</reference>
<dbReference type="eggNOG" id="KOG1887">
    <property type="taxonomic scope" value="Eukaryota"/>
</dbReference>